<protein>
    <submittedName>
        <fullName evidence="2">Uncharacterized protein</fullName>
    </submittedName>
</protein>
<reference evidence="2 3" key="1">
    <citation type="journal article" date="2016" name="Mol. Biol. Evol.">
        <title>Comparative Genomics of Early-Diverging Mushroom-Forming Fungi Provides Insights into the Origins of Lignocellulose Decay Capabilities.</title>
        <authorList>
            <person name="Nagy L.G."/>
            <person name="Riley R."/>
            <person name="Tritt A."/>
            <person name="Adam C."/>
            <person name="Daum C."/>
            <person name="Floudas D."/>
            <person name="Sun H."/>
            <person name="Yadav J.S."/>
            <person name="Pangilinan J."/>
            <person name="Larsson K.H."/>
            <person name="Matsuura K."/>
            <person name="Barry K."/>
            <person name="Labutti K."/>
            <person name="Kuo R."/>
            <person name="Ohm R.A."/>
            <person name="Bhattacharya S.S."/>
            <person name="Shirouzu T."/>
            <person name="Yoshinaga Y."/>
            <person name="Martin F.M."/>
            <person name="Grigoriev I.V."/>
            <person name="Hibbett D.S."/>
        </authorList>
    </citation>
    <scope>NUCLEOTIDE SEQUENCE [LARGE SCALE GENOMIC DNA]</scope>
    <source>
        <strain evidence="2 3">93-53</strain>
    </source>
</reference>
<gene>
    <name evidence="2" type="ORF">LAESUDRAFT_156709</name>
</gene>
<evidence type="ECO:0000313" key="2">
    <source>
        <dbReference type="EMBL" id="KZT11884.1"/>
    </source>
</evidence>
<dbReference type="RefSeq" id="XP_040769532.1">
    <property type="nucleotide sequence ID" value="XM_040901389.1"/>
</dbReference>
<name>A0A165HLF4_9APHY</name>
<dbReference type="EMBL" id="KV427606">
    <property type="protein sequence ID" value="KZT11884.1"/>
    <property type="molecule type" value="Genomic_DNA"/>
</dbReference>
<sequence length="124" mass="14906">MRQDPCKIQLRRRSVKRSPADEMKRPWLSLKSTIRRKPQSSNSRSYRQVNRFPWQTEFPTLALPCKTPSPLKRPGNVNLSNNCRLEFDELETMYRRVRRRLPRISRRMSQDHHALMRHSTTSMT</sequence>
<dbReference type="Proteomes" id="UP000076871">
    <property type="component" value="Unassembled WGS sequence"/>
</dbReference>
<organism evidence="2 3">
    <name type="scientific">Laetiporus sulphureus 93-53</name>
    <dbReference type="NCBI Taxonomy" id="1314785"/>
    <lineage>
        <taxon>Eukaryota</taxon>
        <taxon>Fungi</taxon>
        <taxon>Dikarya</taxon>
        <taxon>Basidiomycota</taxon>
        <taxon>Agaricomycotina</taxon>
        <taxon>Agaricomycetes</taxon>
        <taxon>Polyporales</taxon>
        <taxon>Laetiporus</taxon>
    </lineage>
</organism>
<dbReference type="AlphaFoldDB" id="A0A165HLF4"/>
<accession>A0A165HLF4</accession>
<proteinExistence type="predicted"/>
<feature type="region of interest" description="Disordered" evidence="1">
    <location>
        <begin position="1"/>
        <end position="24"/>
    </location>
</feature>
<dbReference type="InParanoid" id="A0A165HLF4"/>
<evidence type="ECO:0000256" key="1">
    <source>
        <dbReference type="SAM" id="MobiDB-lite"/>
    </source>
</evidence>
<dbReference type="GeneID" id="63818421"/>
<keyword evidence="3" id="KW-1185">Reference proteome</keyword>
<evidence type="ECO:0000313" key="3">
    <source>
        <dbReference type="Proteomes" id="UP000076871"/>
    </source>
</evidence>